<gene>
    <name evidence="2" type="ORF">I5M32_03060</name>
</gene>
<feature type="transmembrane region" description="Helical" evidence="1">
    <location>
        <begin position="82"/>
        <end position="99"/>
    </location>
</feature>
<name>A0ABS1BGG2_9SPHI</name>
<organism evidence="2 3">
    <name type="scientific">Pedobacter segetis</name>
    <dbReference type="NCBI Taxonomy" id="2793069"/>
    <lineage>
        <taxon>Bacteria</taxon>
        <taxon>Pseudomonadati</taxon>
        <taxon>Bacteroidota</taxon>
        <taxon>Sphingobacteriia</taxon>
        <taxon>Sphingobacteriales</taxon>
        <taxon>Sphingobacteriaceae</taxon>
        <taxon>Pedobacter</taxon>
    </lineage>
</organism>
<sequence>MAQLIVKRKKQFFGSFKIVNVTIDDRFVFNLGNGEGFKIDLPENSHQIAIESCFGSEQLTLKENWFLNKEIQIGFKKTDKELLLIIAAILLVCISSIYIDFKYDLNFISIVLILPFLFMMDNKSQLFTEIY</sequence>
<protein>
    <submittedName>
        <fullName evidence="2">Uncharacterized protein</fullName>
    </submittedName>
</protein>
<accession>A0ABS1BGG2</accession>
<feature type="transmembrane region" description="Helical" evidence="1">
    <location>
        <begin position="105"/>
        <end position="121"/>
    </location>
</feature>
<keyword evidence="3" id="KW-1185">Reference proteome</keyword>
<proteinExistence type="predicted"/>
<keyword evidence="1" id="KW-0812">Transmembrane</keyword>
<keyword evidence="1" id="KW-0472">Membrane</keyword>
<dbReference type="Proteomes" id="UP000660024">
    <property type="component" value="Unassembled WGS sequence"/>
</dbReference>
<reference evidence="2 3" key="1">
    <citation type="submission" date="2020-12" db="EMBL/GenBank/DDBJ databases">
        <title>Bacterial novel species Pedobacter sp. SD-b isolated from soil.</title>
        <authorList>
            <person name="Jung H.-Y."/>
        </authorList>
    </citation>
    <scope>NUCLEOTIDE SEQUENCE [LARGE SCALE GENOMIC DNA]</scope>
    <source>
        <strain evidence="2 3">SD-b</strain>
    </source>
</reference>
<evidence type="ECO:0000313" key="3">
    <source>
        <dbReference type="Proteomes" id="UP000660024"/>
    </source>
</evidence>
<keyword evidence="1" id="KW-1133">Transmembrane helix</keyword>
<dbReference type="RefSeq" id="WP_200584708.1">
    <property type="nucleotide sequence ID" value="NZ_JAEHFY010000003.1"/>
</dbReference>
<evidence type="ECO:0000256" key="1">
    <source>
        <dbReference type="SAM" id="Phobius"/>
    </source>
</evidence>
<comment type="caution">
    <text evidence="2">The sequence shown here is derived from an EMBL/GenBank/DDBJ whole genome shotgun (WGS) entry which is preliminary data.</text>
</comment>
<dbReference type="EMBL" id="JAEHFY010000003">
    <property type="protein sequence ID" value="MBK0381927.1"/>
    <property type="molecule type" value="Genomic_DNA"/>
</dbReference>
<evidence type="ECO:0000313" key="2">
    <source>
        <dbReference type="EMBL" id="MBK0381927.1"/>
    </source>
</evidence>